<proteinExistence type="predicted"/>
<evidence type="ECO:0000313" key="2">
    <source>
        <dbReference type="Proteomes" id="UP001379533"/>
    </source>
</evidence>
<evidence type="ECO:0008006" key="3">
    <source>
        <dbReference type="Google" id="ProtNLM"/>
    </source>
</evidence>
<dbReference type="EMBL" id="CP089982">
    <property type="protein sequence ID" value="WXA99466.1"/>
    <property type="molecule type" value="Genomic_DNA"/>
</dbReference>
<sequence>MDAPCEPGLGSRHLLELHADVEPILGEIVDVVPSPSGPVVDYAVRELPLQAVRELLSLIDRLRARGLAVQNDVARPRERELIADPRRLREVLRALMANRCPARAVSEQGRPLTKLIPADIVPDQALPLEWQTDDVFPDPPFFIEIVSHFSVFRFAVPRTELRGDRMAAPVPLEIERARHRAWVRARPREGEGFITFIHPRWPELRIRRPLSDISFDGVAFDTKRLTDVLYPGLAIKDLSIQWRDRERFDFRGVIRHVGNTSNWSGEDIAGIVLVPHSEDDAARWRDHVIRLLSPNTRADGRFAEQVWELLDRAGYFGLSGMSQSDFLSQKVGFGKFCRRIARAPDLGSQVVRPSARGVEGSVSAVRPYERSTFFYQTARHPNHVATAGSGRGQILRDIHLDIMTRTYRDSPNTEWLMAMVQESARFPRLAYYDIPRRYVDSGRAYILPIRPLKKTTTPGAPRTVYADTTFDTATEGERKMVCDVLARTKNPIYLEALDFVPDRFDLAQIGEEWRDAGILRKREVLIARGPEGPIVAAIVELVDEGVHLFSLLDAIRIVPLQEGVLPKELLTKLLEFAGEFYEAHRKTTFTYHFEGSDGRSDIGHALDAGFQDMGNAFLILLRWELVPEMLEQIYQVAAPRDLPALPPPLPAPP</sequence>
<dbReference type="Proteomes" id="UP001379533">
    <property type="component" value="Chromosome"/>
</dbReference>
<name>A0ABZ2KLC5_9BACT</name>
<protein>
    <recommendedName>
        <fullName evidence="3">PilZ domain-containing protein</fullName>
    </recommendedName>
</protein>
<evidence type="ECO:0000313" key="1">
    <source>
        <dbReference type="EMBL" id="WXA99466.1"/>
    </source>
</evidence>
<keyword evidence="2" id="KW-1185">Reference proteome</keyword>
<accession>A0ABZ2KLC5</accession>
<organism evidence="1 2">
    <name type="scientific">Pendulispora brunnea</name>
    <dbReference type="NCBI Taxonomy" id="2905690"/>
    <lineage>
        <taxon>Bacteria</taxon>
        <taxon>Pseudomonadati</taxon>
        <taxon>Myxococcota</taxon>
        <taxon>Myxococcia</taxon>
        <taxon>Myxococcales</taxon>
        <taxon>Sorangiineae</taxon>
        <taxon>Pendulisporaceae</taxon>
        <taxon>Pendulispora</taxon>
    </lineage>
</organism>
<dbReference type="RefSeq" id="WP_394850104.1">
    <property type="nucleotide sequence ID" value="NZ_CP089982.1"/>
</dbReference>
<reference evidence="1 2" key="1">
    <citation type="submission" date="2021-12" db="EMBL/GenBank/DDBJ databases">
        <title>Discovery of the Pendulisporaceae a myxobacterial family with distinct sporulation behavior and unique specialized metabolism.</title>
        <authorList>
            <person name="Garcia R."/>
            <person name="Popoff A."/>
            <person name="Bader C.D."/>
            <person name="Loehr J."/>
            <person name="Walesch S."/>
            <person name="Walt C."/>
            <person name="Boldt J."/>
            <person name="Bunk B."/>
            <person name="Haeckl F.J.F.P.J."/>
            <person name="Gunesch A.P."/>
            <person name="Birkelbach J."/>
            <person name="Nuebel U."/>
            <person name="Pietschmann T."/>
            <person name="Bach T."/>
            <person name="Mueller R."/>
        </authorList>
    </citation>
    <scope>NUCLEOTIDE SEQUENCE [LARGE SCALE GENOMIC DNA]</scope>
    <source>
        <strain evidence="1 2">MSr12523</strain>
    </source>
</reference>
<gene>
    <name evidence="1" type="ORF">LZC95_21930</name>
</gene>